<evidence type="ECO:0000259" key="3">
    <source>
        <dbReference type="PROSITE" id="PS50208"/>
    </source>
</evidence>
<keyword evidence="1" id="KW-0677">Repeat</keyword>
<dbReference type="Gene3D" id="3.40.50.1460">
    <property type="match status" value="1"/>
</dbReference>
<dbReference type="Gene3D" id="2.40.10.500">
    <property type="match status" value="1"/>
</dbReference>
<feature type="repeat" description="NHL" evidence="2">
    <location>
        <begin position="278"/>
        <end position="306"/>
    </location>
</feature>
<dbReference type="PROSITE" id="PS50208">
    <property type="entry name" value="CASPASE_P20"/>
    <property type="match status" value="1"/>
</dbReference>
<evidence type="ECO:0000256" key="2">
    <source>
        <dbReference type="PROSITE-ProRule" id="PRU00504"/>
    </source>
</evidence>
<comment type="caution">
    <text evidence="4">The sequence shown here is derived from an EMBL/GenBank/DDBJ whole genome shotgun (WGS) entry which is preliminary data.</text>
</comment>
<dbReference type="SUPFAM" id="SSF101898">
    <property type="entry name" value="NHL repeat"/>
    <property type="match status" value="1"/>
</dbReference>
<gene>
    <name evidence="4" type="ORF">MBJ925_LOCUS4979</name>
</gene>
<evidence type="ECO:0000313" key="5">
    <source>
        <dbReference type="Proteomes" id="UP000663824"/>
    </source>
</evidence>
<dbReference type="Pfam" id="PF01436">
    <property type="entry name" value="NHL"/>
    <property type="match status" value="2"/>
</dbReference>
<dbReference type="GO" id="GO:0006508">
    <property type="term" value="P:proteolysis"/>
    <property type="evidence" value="ECO:0007669"/>
    <property type="project" value="InterPro"/>
</dbReference>
<dbReference type="PANTHER" id="PTHR24104">
    <property type="entry name" value="E3 UBIQUITIN-PROTEIN LIGASE NHLRC1-RELATED"/>
    <property type="match status" value="1"/>
</dbReference>
<dbReference type="Proteomes" id="UP000663824">
    <property type="component" value="Unassembled WGS sequence"/>
</dbReference>
<dbReference type="CDD" id="cd05819">
    <property type="entry name" value="NHL"/>
    <property type="match status" value="1"/>
</dbReference>
<dbReference type="InterPro" id="IPR050952">
    <property type="entry name" value="TRIM-NHL_E3_ligases"/>
</dbReference>
<dbReference type="Gene3D" id="2.120.10.30">
    <property type="entry name" value="TolB, C-terminal domain"/>
    <property type="match status" value="2"/>
</dbReference>
<dbReference type="SUPFAM" id="SSF52129">
    <property type="entry name" value="Caspase-like"/>
    <property type="match status" value="1"/>
</dbReference>
<dbReference type="InterPro" id="IPR001309">
    <property type="entry name" value="Pept_C14_p20"/>
</dbReference>
<dbReference type="InterPro" id="IPR029030">
    <property type="entry name" value="Caspase-like_dom_sf"/>
</dbReference>
<dbReference type="InterPro" id="IPR011600">
    <property type="entry name" value="Pept_C14_caspase"/>
</dbReference>
<dbReference type="PROSITE" id="PS51125">
    <property type="entry name" value="NHL"/>
    <property type="match status" value="2"/>
</dbReference>
<accession>A0A816LN60</accession>
<name>A0A816LN60_9BILA</name>
<dbReference type="InterPro" id="IPR011042">
    <property type="entry name" value="6-blade_b-propeller_TolB-like"/>
</dbReference>
<evidence type="ECO:0000313" key="4">
    <source>
        <dbReference type="EMBL" id="CAF1935514.1"/>
    </source>
</evidence>
<sequence>MASPKKNLFPRRKLALIIGNGNYRKECNKLNQSTQNANDLSDLLKRIAFDVTMHVNVNSDMMKLVKSFCETIEKDDFILFYFVGHGFQADNKSYLIPLDDSRIKAENDVADIGTELHRIVDRLIENNLPYVTICILDCCVPYKLTCPPTSAVEAKPLRDIHLDPKVSLQVVCTTNEDVSGVRRTGRNCLFTKHLLRNINRSNVDTTTMFQDVVNNVYRENNQMHKPIFLNGLPRNIRAFFNRVSYTIPNIPYNAKWRLNAKTVAGGEGPDSTLNRLHCPKGLYVDKSKNLFIADSSNHRIMKYSPDGTIVRRILGKNISGYGSNRLCGPSNIIYNHVSKNFIISDFHNQRILKLIRKTKICAKEILRGSGYCGLAMDDDGFLYVSDTELHEVRRYGSGNPHEQVVAGGNGQGSRLNQLNNPTYIFVGPDQAVYISDSWNDRVVKWDRGATQGIVVAGGQGKGKGKTQLYHPTGLIVDQVGTLYVADYRNNRVMRWYRDASHGNIIVGSVFLAGNKANELSGPEGLAFDRDGNLYVSDSNNHRIQRYRIQTV</sequence>
<protein>
    <recommendedName>
        <fullName evidence="3">Caspase family p20 domain-containing protein</fullName>
    </recommendedName>
</protein>
<proteinExistence type="predicted"/>
<dbReference type="GO" id="GO:0008270">
    <property type="term" value="F:zinc ion binding"/>
    <property type="evidence" value="ECO:0007669"/>
    <property type="project" value="UniProtKB-KW"/>
</dbReference>
<feature type="domain" description="Caspase family p20" evidence="3">
    <location>
        <begin position="11"/>
        <end position="88"/>
    </location>
</feature>
<dbReference type="InterPro" id="IPR001258">
    <property type="entry name" value="NHL_repeat"/>
</dbReference>
<reference evidence="4" key="1">
    <citation type="submission" date="2021-02" db="EMBL/GenBank/DDBJ databases">
        <authorList>
            <person name="Nowell W R."/>
        </authorList>
    </citation>
    <scope>NUCLEOTIDE SEQUENCE</scope>
</reference>
<feature type="repeat" description="NHL" evidence="2">
    <location>
        <begin position="513"/>
        <end position="549"/>
    </location>
</feature>
<evidence type="ECO:0000256" key="1">
    <source>
        <dbReference type="ARBA" id="ARBA00022737"/>
    </source>
</evidence>
<dbReference type="PANTHER" id="PTHR24104:SF25">
    <property type="entry name" value="PROTEIN LIN-41"/>
    <property type="match status" value="1"/>
</dbReference>
<dbReference type="AlphaFoldDB" id="A0A816LN60"/>
<dbReference type="EMBL" id="CAJNRE010001115">
    <property type="protein sequence ID" value="CAF1935514.1"/>
    <property type="molecule type" value="Genomic_DNA"/>
</dbReference>
<organism evidence="4 5">
    <name type="scientific">Rotaria magnacalcarata</name>
    <dbReference type="NCBI Taxonomy" id="392030"/>
    <lineage>
        <taxon>Eukaryota</taxon>
        <taxon>Metazoa</taxon>
        <taxon>Spiralia</taxon>
        <taxon>Gnathifera</taxon>
        <taxon>Rotifera</taxon>
        <taxon>Eurotatoria</taxon>
        <taxon>Bdelloidea</taxon>
        <taxon>Philodinida</taxon>
        <taxon>Philodinidae</taxon>
        <taxon>Rotaria</taxon>
    </lineage>
</organism>
<dbReference type="GO" id="GO:0004197">
    <property type="term" value="F:cysteine-type endopeptidase activity"/>
    <property type="evidence" value="ECO:0007669"/>
    <property type="project" value="InterPro"/>
</dbReference>
<dbReference type="Pfam" id="PF00656">
    <property type="entry name" value="Peptidase_C14"/>
    <property type="match status" value="1"/>
</dbReference>